<dbReference type="GO" id="GO:0008690">
    <property type="term" value="F:3-deoxy-manno-octulosonate cytidylyltransferase activity"/>
    <property type="evidence" value="ECO:0007669"/>
    <property type="project" value="UniProtKB-UniRule"/>
</dbReference>
<evidence type="ECO:0000256" key="3">
    <source>
        <dbReference type="ARBA" id="ARBA00022695"/>
    </source>
</evidence>
<evidence type="ECO:0000256" key="4">
    <source>
        <dbReference type="ARBA" id="ARBA00022985"/>
    </source>
</evidence>
<dbReference type="Proteomes" id="UP000032233">
    <property type="component" value="Unassembled WGS sequence"/>
</dbReference>
<dbReference type="HAMAP" id="MF_00057">
    <property type="entry name" value="KdsB"/>
    <property type="match status" value="1"/>
</dbReference>
<dbReference type="NCBIfam" id="NF003950">
    <property type="entry name" value="PRK05450.1-3"/>
    <property type="match status" value="1"/>
</dbReference>
<dbReference type="AlphaFoldDB" id="A0A0D2HUQ0"/>
<evidence type="ECO:0000313" key="6">
    <source>
        <dbReference type="EMBL" id="KIX14158.1"/>
    </source>
</evidence>
<evidence type="ECO:0000256" key="2">
    <source>
        <dbReference type="ARBA" id="ARBA00022679"/>
    </source>
</evidence>
<evidence type="ECO:0000256" key="5">
    <source>
        <dbReference type="HAMAP-Rule" id="MF_00057"/>
    </source>
</evidence>
<protein>
    <recommendedName>
        <fullName evidence="5">3-deoxy-manno-octulosonate cytidylyltransferase</fullName>
        <ecNumber evidence="5">2.7.7.38</ecNumber>
    </recommendedName>
    <alternativeName>
        <fullName evidence="5">CMP-2-keto-3-deoxyoctulosonic acid synthase</fullName>
        <shortName evidence="5">CKS</shortName>
        <shortName evidence="5">CMP-KDO synthase</shortName>
    </alternativeName>
</protein>
<evidence type="ECO:0000313" key="7">
    <source>
        <dbReference type="Proteomes" id="UP000032233"/>
    </source>
</evidence>
<sequence length="245" mass="27281">MSLHVIIPARYGSSRFPGKPLTLIQGKPMIQHVMERAGQAENVETVAVATDDERIKEAVEAFGGRAIMTPAKMRTGSDRVALAAGELGLGPDELVINVQGDQPLLPPALIDQIAAPMQKEPDLDMATPVVVITRPEEIDDPNHVKAVMDQKGNALYFSRQAIPYPRDGGEVTYYKHLGVYIYRKSFLDRFQEFESGRLENIEKLEQLRTLEQGCTIRLVVSTWDSPEVDRPEDAKRVEELMARTG</sequence>
<dbReference type="SUPFAM" id="SSF53448">
    <property type="entry name" value="Nucleotide-diphospho-sugar transferases"/>
    <property type="match status" value="1"/>
</dbReference>
<dbReference type="OrthoDB" id="9815559at2"/>
<dbReference type="InterPro" id="IPR029044">
    <property type="entry name" value="Nucleotide-diphossugar_trans"/>
</dbReference>
<name>A0A0D2HUQ0_9BACT</name>
<comment type="function">
    <text evidence="5">Activates KDO (a required 8-carbon sugar) for incorporation into bacterial lipopolysaccharide in Gram-negative bacteria.</text>
</comment>
<gene>
    <name evidence="5" type="primary">kdsB</name>
    <name evidence="6" type="ORF">X474_09020</name>
</gene>
<dbReference type="FunFam" id="3.90.550.10:FF:000011">
    <property type="entry name" value="3-deoxy-manno-octulosonate cytidylyltransferase"/>
    <property type="match status" value="1"/>
</dbReference>
<keyword evidence="2 5" id="KW-0808">Transferase</keyword>
<proteinExistence type="inferred from homology"/>
<reference evidence="6 7" key="1">
    <citation type="submission" date="2013-11" db="EMBL/GenBank/DDBJ databases">
        <title>Metagenomic analysis of a methanogenic consortium involved in long chain n-alkane degradation.</title>
        <authorList>
            <person name="Davidova I.A."/>
            <person name="Callaghan A.V."/>
            <person name="Wawrik B."/>
            <person name="Pruitt S."/>
            <person name="Marks C."/>
            <person name="Duncan K.E."/>
            <person name="Suflita J.M."/>
        </authorList>
    </citation>
    <scope>NUCLEOTIDE SEQUENCE [LARGE SCALE GENOMIC DNA]</scope>
    <source>
        <strain evidence="6 7">SPR</strain>
    </source>
</reference>
<dbReference type="InterPro" id="IPR004528">
    <property type="entry name" value="KdsB"/>
</dbReference>
<keyword evidence="4 5" id="KW-0448">Lipopolysaccharide biosynthesis</keyword>
<dbReference type="PANTHER" id="PTHR42866">
    <property type="entry name" value="3-DEOXY-MANNO-OCTULOSONATE CYTIDYLYLTRANSFERASE"/>
    <property type="match status" value="1"/>
</dbReference>
<dbReference type="EC" id="2.7.7.38" evidence="5"/>
<dbReference type="GO" id="GO:0005829">
    <property type="term" value="C:cytosol"/>
    <property type="evidence" value="ECO:0007669"/>
    <property type="project" value="TreeGrafter"/>
</dbReference>
<keyword evidence="3 5" id="KW-0548">Nucleotidyltransferase</keyword>
<comment type="subcellular location">
    <subcellularLocation>
        <location evidence="5">Cytoplasm</location>
    </subcellularLocation>
    <subcellularLocation>
        <location evidence="1">Membrane</location>
    </subcellularLocation>
</comment>
<dbReference type="GO" id="GO:0016020">
    <property type="term" value="C:membrane"/>
    <property type="evidence" value="ECO:0007669"/>
    <property type="project" value="UniProtKB-SubCell"/>
</dbReference>
<dbReference type="FunCoup" id="A0A0D2HUQ0">
    <property type="interactions" value="417"/>
</dbReference>
<comment type="catalytic activity">
    <reaction evidence="5">
        <text>3-deoxy-alpha-D-manno-oct-2-ulosonate + CTP = CMP-3-deoxy-beta-D-manno-octulosonate + diphosphate</text>
        <dbReference type="Rhea" id="RHEA:23448"/>
        <dbReference type="ChEBI" id="CHEBI:33019"/>
        <dbReference type="ChEBI" id="CHEBI:37563"/>
        <dbReference type="ChEBI" id="CHEBI:85986"/>
        <dbReference type="ChEBI" id="CHEBI:85987"/>
        <dbReference type="EC" id="2.7.7.38"/>
    </reaction>
</comment>
<dbReference type="UniPathway" id="UPA00358">
    <property type="reaction ID" value="UER00476"/>
</dbReference>
<organism evidence="6 7">
    <name type="scientific">Dethiosulfatarculus sandiegensis</name>
    <dbReference type="NCBI Taxonomy" id="1429043"/>
    <lineage>
        <taxon>Bacteria</taxon>
        <taxon>Pseudomonadati</taxon>
        <taxon>Thermodesulfobacteriota</taxon>
        <taxon>Desulfarculia</taxon>
        <taxon>Desulfarculales</taxon>
        <taxon>Desulfarculaceae</taxon>
        <taxon>Dethiosulfatarculus</taxon>
    </lineage>
</organism>
<dbReference type="PATRIC" id="fig|1429043.3.peg.1909"/>
<dbReference type="EMBL" id="AZAC01000011">
    <property type="protein sequence ID" value="KIX14158.1"/>
    <property type="molecule type" value="Genomic_DNA"/>
</dbReference>
<dbReference type="NCBIfam" id="TIGR00466">
    <property type="entry name" value="kdsB"/>
    <property type="match status" value="1"/>
</dbReference>
<keyword evidence="5" id="KW-0963">Cytoplasm</keyword>
<comment type="pathway">
    <text evidence="5">Nucleotide-sugar biosynthesis; CMP-3-deoxy-D-manno-octulosonate biosynthesis; CMP-3-deoxy-D-manno-octulosonate from 3-deoxy-D-manno-octulosonate and CTP: step 1/1.</text>
</comment>
<dbReference type="GO" id="GO:0033468">
    <property type="term" value="P:CMP-keto-3-deoxy-D-manno-octulosonic acid biosynthetic process"/>
    <property type="evidence" value="ECO:0007669"/>
    <property type="project" value="UniProtKB-UniRule"/>
</dbReference>
<dbReference type="GO" id="GO:0009103">
    <property type="term" value="P:lipopolysaccharide biosynthetic process"/>
    <property type="evidence" value="ECO:0007669"/>
    <property type="project" value="UniProtKB-UniRule"/>
</dbReference>
<dbReference type="Pfam" id="PF02348">
    <property type="entry name" value="CTP_transf_3"/>
    <property type="match status" value="1"/>
</dbReference>
<dbReference type="Gene3D" id="3.90.550.10">
    <property type="entry name" value="Spore Coat Polysaccharide Biosynthesis Protein SpsA, Chain A"/>
    <property type="match status" value="1"/>
</dbReference>
<comment type="similarity">
    <text evidence="5">Belongs to the KdsB family.</text>
</comment>
<dbReference type="STRING" id="1429043.X474_09020"/>
<dbReference type="PANTHER" id="PTHR42866:SF2">
    <property type="entry name" value="3-DEOXY-MANNO-OCTULOSONATE CYTIDYLYLTRANSFERASE, MITOCHONDRIAL"/>
    <property type="match status" value="1"/>
</dbReference>
<dbReference type="NCBIfam" id="NF003952">
    <property type="entry name" value="PRK05450.1-5"/>
    <property type="match status" value="1"/>
</dbReference>
<dbReference type="CDD" id="cd02517">
    <property type="entry name" value="CMP-KDO-Synthetase"/>
    <property type="match status" value="1"/>
</dbReference>
<dbReference type="InParanoid" id="A0A0D2HUQ0"/>
<dbReference type="InterPro" id="IPR003329">
    <property type="entry name" value="Cytidylyl_trans"/>
</dbReference>
<keyword evidence="7" id="KW-1185">Reference proteome</keyword>
<dbReference type="NCBIfam" id="NF009905">
    <property type="entry name" value="PRK13368.1"/>
    <property type="match status" value="1"/>
</dbReference>
<evidence type="ECO:0000256" key="1">
    <source>
        <dbReference type="ARBA" id="ARBA00004370"/>
    </source>
</evidence>
<comment type="caution">
    <text evidence="6">The sequence shown here is derived from an EMBL/GenBank/DDBJ whole genome shotgun (WGS) entry which is preliminary data.</text>
</comment>
<dbReference type="RefSeq" id="WP_044348027.1">
    <property type="nucleotide sequence ID" value="NZ_AZAC01000011.1"/>
</dbReference>
<accession>A0A0D2HUQ0</accession>